<proteinExistence type="predicted"/>
<dbReference type="GO" id="GO:0016853">
    <property type="term" value="F:isomerase activity"/>
    <property type="evidence" value="ECO:0007669"/>
    <property type="project" value="UniProtKB-KW"/>
</dbReference>
<comment type="caution">
    <text evidence="2">The sequence shown here is derived from an EMBL/GenBank/DDBJ whole genome shotgun (WGS) entry which is preliminary data.</text>
</comment>
<keyword evidence="2" id="KW-0413">Isomerase</keyword>
<dbReference type="EMBL" id="JACHMN010000003">
    <property type="protein sequence ID" value="MBB5872733.1"/>
    <property type="molecule type" value="Genomic_DNA"/>
</dbReference>
<dbReference type="Pfam" id="PF12680">
    <property type="entry name" value="SnoaL_2"/>
    <property type="match status" value="1"/>
</dbReference>
<gene>
    <name evidence="2" type="ORF">F4553_006167</name>
</gene>
<evidence type="ECO:0000313" key="2">
    <source>
        <dbReference type="EMBL" id="MBB5872733.1"/>
    </source>
</evidence>
<dbReference type="InterPro" id="IPR032710">
    <property type="entry name" value="NTF2-like_dom_sf"/>
</dbReference>
<dbReference type="RefSeq" id="WP_184842823.1">
    <property type="nucleotide sequence ID" value="NZ_JACHMN010000003.1"/>
</dbReference>
<dbReference type="SUPFAM" id="SSF54427">
    <property type="entry name" value="NTF2-like"/>
    <property type="match status" value="1"/>
</dbReference>
<accession>A0A841C0Q6</accession>
<protein>
    <submittedName>
        <fullName evidence="2">Ketosteroid isomerase-like protein</fullName>
    </submittedName>
</protein>
<dbReference type="Proteomes" id="UP000587527">
    <property type="component" value="Unassembled WGS sequence"/>
</dbReference>
<dbReference type="Gene3D" id="3.10.450.50">
    <property type="match status" value="1"/>
</dbReference>
<keyword evidence="3" id="KW-1185">Reference proteome</keyword>
<evidence type="ECO:0000259" key="1">
    <source>
        <dbReference type="Pfam" id="PF12680"/>
    </source>
</evidence>
<name>A0A841C0Q6_9ACTN</name>
<evidence type="ECO:0000313" key="3">
    <source>
        <dbReference type="Proteomes" id="UP000587527"/>
    </source>
</evidence>
<feature type="domain" description="SnoaL-like" evidence="1">
    <location>
        <begin position="23"/>
        <end position="115"/>
    </location>
</feature>
<reference evidence="2 3" key="1">
    <citation type="submission" date="2020-08" db="EMBL/GenBank/DDBJ databases">
        <title>Sequencing the genomes of 1000 actinobacteria strains.</title>
        <authorList>
            <person name="Klenk H.-P."/>
        </authorList>
    </citation>
    <scope>NUCLEOTIDE SEQUENCE [LARGE SCALE GENOMIC DNA]</scope>
    <source>
        <strain evidence="2 3">DSM 45362</strain>
    </source>
</reference>
<sequence>MSPHRTASAAVSAIGHDHAQLSYAYLNSGDIDGYASLFHADAVVRRPDAGIIRGRDELERDRTAASRTRDGHYVVQHVFASGGRVAVTGRFVLDAPRATGDGVEFADIFTVDESGLLLAQSTYFFVPPTGPPTAASAR</sequence>
<dbReference type="AlphaFoldDB" id="A0A841C0Q6"/>
<dbReference type="InterPro" id="IPR037401">
    <property type="entry name" value="SnoaL-like"/>
</dbReference>
<organism evidence="2 3">
    <name type="scientific">Allocatelliglobosispora scoriae</name>
    <dbReference type="NCBI Taxonomy" id="643052"/>
    <lineage>
        <taxon>Bacteria</taxon>
        <taxon>Bacillati</taxon>
        <taxon>Actinomycetota</taxon>
        <taxon>Actinomycetes</taxon>
        <taxon>Micromonosporales</taxon>
        <taxon>Micromonosporaceae</taxon>
        <taxon>Allocatelliglobosispora</taxon>
    </lineage>
</organism>